<accession>A0ABX7QM14</accession>
<organism evidence="1 2">
    <name type="scientific">Shewanella avicenniae</name>
    <dbReference type="NCBI Taxonomy" id="2814294"/>
    <lineage>
        <taxon>Bacteria</taxon>
        <taxon>Pseudomonadati</taxon>
        <taxon>Pseudomonadota</taxon>
        <taxon>Gammaproteobacteria</taxon>
        <taxon>Alteromonadales</taxon>
        <taxon>Shewanellaceae</taxon>
        <taxon>Shewanella</taxon>
    </lineage>
</organism>
<protein>
    <submittedName>
        <fullName evidence="1">Recombinase RecT</fullName>
    </submittedName>
</protein>
<dbReference type="Pfam" id="PF03837">
    <property type="entry name" value="RecT"/>
    <property type="match status" value="1"/>
</dbReference>
<name>A0ABX7QM14_9GAMM</name>
<evidence type="ECO:0000313" key="2">
    <source>
        <dbReference type="Proteomes" id="UP000662770"/>
    </source>
</evidence>
<gene>
    <name evidence="1" type="ORF">JYB87_12020</name>
</gene>
<dbReference type="InterPro" id="IPR018330">
    <property type="entry name" value="RecT_fam"/>
</dbReference>
<dbReference type="Proteomes" id="UP000662770">
    <property type="component" value="Chromosome"/>
</dbReference>
<sequence length="317" mass="35250">MNQAIQQTEFNTNLPVGAENTTDLLLDSHAMTQIQAVARMMANGRATVPQHLQKNEADCFAVCIQAAQWKMNPFVVAQKTHLVGGTLGYEAQLVNAVVSSSTAIVGGFHYEWFGAWERVIGNFKEVTNPQGKTYIKPNWALADEKGLGVRVWATRRGEDEPKVLELLLSQAQVRNSTLWASDPKQQLAYLGVKRWARLYAPAVIMGVYTVDELEPSNNRIRDVNPRPNTAPKAKGSTLNSVIDEPQSDMDLVAEFHARIDDTSSVSILNQIASEIGVAVEENRIYETERKELLKHFKQAKQFIAQAEEMEAQEAAAE</sequence>
<dbReference type="RefSeq" id="WP_207353735.1">
    <property type="nucleotide sequence ID" value="NZ_CP071503.1"/>
</dbReference>
<proteinExistence type="predicted"/>
<evidence type="ECO:0000313" key="1">
    <source>
        <dbReference type="EMBL" id="QSX32492.1"/>
    </source>
</evidence>
<reference evidence="1 2" key="1">
    <citation type="submission" date="2021-03" db="EMBL/GenBank/DDBJ databases">
        <title>Novel species identification of genus Shewanella.</title>
        <authorList>
            <person name="Liu G."/>
            <person name="Zhang Q."/>
        </authorList>
    </citation>
    <scope>NUCLEOTIDE SEQUENCE [LARGE SCALE GENOMIC DNA]</scope>
    <source>
        <strain evidence="1 2">FJAT-51800</strain>
    </source>
</reference>
<keyword evidence="2" id="KW-1185">Reference proteome</keyword>
<dbReference type="EMBL" id="CP071503">
    <property type="protein sequence ID" value="QSX32492.1"/>
    <property type="molecule type" value="Genomic_DNA"/>
</dbReference>